<organism evidence="2 3">
    <name type="scientific">Asbolus verrucosus</name>
    <name type="common">Desert ironclad beetle</name>
    <dbReference type="NCBI Taxonomy" id="1661398"/>
    <lineage>
        <taxon>Eukaryota</taxon>
        <taxon>Metazoa</taxon>
        <taxon>Ecdysozoa</taxon>
        <taxon>Arthropoda</taxon>
        <taxon>Hexapoda</taxon>
        <taxon>Insecta</taxon>
        <taxon>Pterygota</taxon>
        <taxon>Neoptera</taxon>
        <taxon>Endopterygota</taxon>
        <taxon>Coleoptera</taxon>
        <taxon>Polyphaga</taxon>
        <taxon>Cucujiformia</taxon>
        <taxon>Tenebrionidae</taxon>
        <taxon>Pimeliinae</taxon>
        <taxon>Asbolus</taxon>
    </lineage>
</organism>
<dbReference type="AlphaFoldDB" id="A0A482VAG8"/>
<feature type="region of interest" description="Disordered" evidence="1">
    <location>
        <begin position="1"/>
        <end position="165"/>
    </location>
</feature>
<feature type="non-terminal residue" evidence="2">
    <location>
        <position position="1"/>
    </location>
</feature>
<evidence type="ECO:0000313" key="2">
    <source>
        <dbReference type="EMBL" id="RZB40111.1"/>
    </source>
</evidence>
<reference evidence="2 3" key="1">
    <citation type="submission" date="2017-03" db="EMBL/GenBank/DDBJ databases">
        <title>Genome of the blue death feigning beetle - Asbolus verrucosus.</title>
        <authorList>
            <person name="Rider S.D."/>
        </authorList>
    </citation>
    <scope>NUCLEOTIDE SEQUENCE [LARGE SCALE GENOMIC DNA]</scope>
    <source>
        <strain evidence="2">Butters</strain>
        <tissue evidence="2">Head and leg muscle</tissue>
    </source>
</reference>
<feature type="non-terminal residue" evidence="2">
    <location>
        <position position="499"/>
    </location>
</feature>
<name>A0A482VAG8_ASBVE</name>
<feature type="region of interest" description="Disordered" evidence="1">
    <location>
        <begin position="331"/>
        <end position="354"/>
    </location>
</feature>
<comment type="caution">
    <text evidence="2">The sequence shown here is derived from an EMBL/GenBank/DDBJ whole genome shotgun (WGS) entry which is preliminary data.</text>
</comment>
<feature type="compositionally biased region" description="Polar residues" evidence="1">
    <location>
        <begin position="98"/>
        <end position="121"/>
    </location>
</feature>
<gene>
    <name evidence="2" type="ORF">BDFB_009553</name>
</gene>
<feature type="compositionally biased region" description="Polar residues" evidence="1">
    <location>
        <begin position="290"/>
        <end position="301"/>
    </location>
</feature>
<dbReference type="Proteomes" id="UP000292052">
    <property type="component" value="Unassembled WGS sequence"/>
</dbReference>
<dbReference type="OrthoDB" id="5831756at2759"/>
<feature type="compositionally biased region" description="Pro residues" evidence="1">
    <location>
        <begin position="126"/>
        <end position="136"/>
    </location>
</feature>
<protein>
    <submittedName>
        <fullName evidence="2">Spc7 N domain containing protein</fullName>
    </submittedName>
</protein>
<sequence>SQHFNQNQSCDEYYDSLSYPFQEERYGQDEEDRQWDSGGYPQVPPPKTNSKKLPSIPVVQNYMNKRRSSNALDEGYSCYDEPYRSTPTTRRKMPQIPSKRSTSRQSSLNDGFRTPENTSHRGASLPPTPTKTPKMPPRVAAQAKPFNSLPPTPGRQLPKPNLNHRSAKTRRNNLMKSSSSAEYNENAMDYDSYYIRPGAMSAKEMYNEDYNYAYQSIDNLPAQPEELEVNRVEGFSDSRTSEVINTLNVKNGTLQYQSQSIDDYYYSAQEDRDYQDCYNDVRKKKLLGKRTNSPLQQNTDSLESRDDDLKDSFETAGFLEPQESVESYVEDELESGPEFNSKAISHDSPSSVIHVESYGDDQSLRRGSSQITVVDPYHPYASAASRRPSAADPRRASDGFQNCAQDDPYLPRKTSLRVSPTPPERQEIPEEAHDEDELPEKKSVSFEEEEEAKPRPQVTAQQRWLWAYNKIIMQLNKLNLIDAVLEAHRCSSEHLLLDS</sequence>
<accession>A0A482VAG8</accession>
<dbReference type="STRING" id="1661398.A0A482VAG8"/>
<keyword evidence="3" id="KW-1185">Reference proteome</keyword>
<proteinExistence type="predicted"/>
<dbReference type="EMBL" id="QDEB01122162">
    <property type="protein sequence ID" value="RZB40111.1"/>
    <property type="molecule type" value="Genomic_DNA"/>
</dbReference>
<feature type="compositionally biased region" description="Low complexity" evidence="1">
    <location>
        <begin position="381"/>
        <end position="391"/>
    </location>
</feature>
<feature type="compositionally biased region" description="Polar residues" evidence="1">
    <location>
        <begin position="1"/>
        <end position="10"/>
    </location>
</feature>
<feature type="region of interest" description="Disordered" evidence="1">
    <location>
        <begin position="380"/>
        <end position="458"/>
    </location>
</feature>
<evidence type="ECO:0000313" key="3">
    <source>
        <dbReference type="Proteomes" id="UP000292052"/>
    </source>
</evidence>
<feature type="region of interest" description="Disordered" evidence="1">
    <location>
        <begin position="288"/>
        <end position="307"/>
    </location>
</feature>
<evidence type="ECO:0000256" key="1">
    <source>
        <dbReference type="SAM" id="MobiDB-lite"/>
    </source>
</evidence>